<evidence type="ECO:0000256" key="1">
    <source>
        <dbReference type="ARBA" id="ARBA00001922"/>
    </source>
</evidence>
<evidence type="ECO:0000256" key="4">
    <source>
        <dbReference type="ARBA" id="ARBA00022628"/>
    </source>
</evidence>
<dbReference type="Gene3D" id="3.40.50.280">
    <property type="entry name" value="Cobalamin-binding domain"/>
    <property type="match status" value="1"/>
</dbReference>
<feature type="domain" description="Methylmalonyl-CoA mutase alpha/beta chain catalytic" evidence="7">
    <location>
        <begin position="207"/>
        <end position="447"/>
    </location>
</feature>
<comment type="subunit">
    <text evidence="3">Heterodimer of an alpha and a beta chain.</text>
</comment>
<evidence type="ECO:0000256" key="5">
    <source>
        <dbReference type="ARBA" id="ARBA00023235"/>
    </source>
</evidence>
<proteinExistence type="inferred from homology"/>
<keyword evidence="6" id="KW-0170">Cobalt</keyword>
<dbReference type="Proteomes" id="UP001501475">
    <property type="component" value="Unassembled WGS sequence"/>
</dbReference>
<dbReference type="CDD" id="cd03677">
    <property type="entry name" value="MM_CoA_mutase_beta"/>
    <property type="match status" value="1"/>
</dbReference>
<accession>A0ABN2KYQ1</accession>
<dbReference type="InterPro" id="IPR024067">
    <property type="entry name" value="Me-malonyl-CoA_mutase_sm_su_N"/>
</dbReference>
<dbReference type="EMBL" id="BAAAPN010000059">
    <property type="protein sequence ID" value="GAA1769759.1"/>
    <property type="molecule type" value="Genomic_DNA"/>
</dbReference>
<evidence type="ECO:0000313" key="9">
    <source>
        <dbReference type="Proteomes" id="UP001501475"/>
    </source>
</evidence>
<dbReference type="Gene3D" id="3.20.20.240">
    <property type="entry name" value="Methylmalonyl-CoA mutase"/>
    <property type="match status" value="1"/>
</dbReference>
<dbReference type="PANTHER" id="PTHR48101">
    <property type="entry name" value="METHYLMALONYL-COA MUTASE, MITOCHONDRIAL-RELATED"/>
    <property type="match status" value="1"/>
</dbReference>
<name>A0ABN2KYQ1_9MICO</name>
<dbReference type="Gene3D" id="1.10.196.20">
    <property type="match status" value="1"/>
</dbReference>
<dbReference type="InterPro" id="IPR036724">
    <property type="entry name" value="Cobalamin-bd_sf"/>
</dbReference>
<dbReference type="InterPro" id="IPR016176">
    <property type="entry name" value="Cbl-dep_enz_cat"/>
</dbReference>
<dbReference type="Pfam" id="PF01642">
    <property type="entry name" value="MM_CoA_mutase"/>
    <property type="match status" value="1"/>
</dbReference>
<keyword evidence="5" id="KW-0413">Isomerase</keyword>
<organism evidence="8 9">
    <name type="scientific">Nostocoides vanveenii</name>
    <dbReference type="NCBI Taxonomy" id="330835"/>
    <lineage>
        <taxon>Bacteria</taxon>
        <taxon>Bacillati</taxon>
        <taxon>Actinomycetota</taxon>
        <taxon>Actinomycetes</taxon>
        <taxon>Micrococcales</taxon>
        <taxon>Intrasporangiaceae</taxon>
        <taxon>Nostocoides</taxon>
    </lineage>
</organism>
<comment type="similarity">
    <text evidence="2">Belongs to the methylmalonyl-CoA mutase family.</text>
</comment>
<gene>
    <name evidence="8" type="ORF">GCM10009810_30390</name>
</gene>
<keyword evidence="9" id="KW-1185">Reference proteome</keyword>
<evidence type="ECO:0000256" key="2">
    <source>
        <dbReference type="ARBA" id="ARBA00008465"/>
    </source>
</evidence>
<evidence type="ECO:0000259" key="7">
    <source>
        <dbReference type="Pfam" id="PF01642"/>
    </source>
</evidence>
<dbReference type="InterPro" id="IPR006099">
    <property type="entry name" value="MeMalonylCoA_mutase_a/b_cat"/>
</dbReference>
<protein>
    <submittedName>
        <fullName evidence="8">Methylmalonyl-CoA mutase family protein</fullName>
    </submittedName>
</protein>
<keyword evidence="4" id="KW-0846">Cobalamin</keyword>
<evidence type="ECO:0000256" key="3">
    <source>
        <dbReference type="ARBA" id="ARBA00011870"/>
    </source>
</evidence>
<comment type="cofactor">
    <cofactor evidence="1">
        <name>adenosylcob(III)alamin</name>
        <dbReference type="ChEBI" id="CHEBI:18408"/>
    </cofactor>
</comment>
<reference evidence="8 9" key="1">
    <citation type="journal article" date="2019" name="Int. J. Syst. Evol. Microbiol.">
        <title>The Global Catalogue of Microorganisms (GCM) 10K type strain sequencing project: providing services to taxonomists for standard genome sequencing and annotation.</title>
        <authorList>
            <consortium name="The Broad Institute Genomics Platform"/>
            <consortium name="The Broad Institute Genome Sequencing Center for Infectious Disease"/>
            <person name="Wu L."/>
            <person name="Ma J."/>
        </authorList>
    </citation>
    <scope>NUCLEOTIDE SEQUENCE [LARGE SCALE GENOMIC DNA]</scope>
    <source>
        <strain evidence="8 9">JCM 15591</strain>
    </source>
</reference>
<evidence type="ECO:0000313" key="8">
    <source>
        <dbReference type="EMBL" id="GAA1769759.1"/>
    </source>
</evidence>
<dbReference type="SUPFAM" id="SSF52242">
    <property type="entry name" value="Cobalamin (vitamin B12)-binding domain"/>
    <property type="match status" value="1"/>
</dbReference>
<dbReference type="RefSeq" id="WP_344067715.1">
    <property type="nucleotide sequence ID" value="NZ_BAAAPN010000059.1"/>
</dbReference>
<sequence length="617" mass="64024">MSGTTEAMSLAADFPPQTHQAWQDLVAGVVNKSRGEDAKLSPTEAEESLRSKVPGGVVINPLYLAPDDSPALGMPGQMPFTRGRELRPVGMPWDVRQLHDDPDVALTRAAILDDLEHGVTSVWVHIGADGLAAGDLAEALADVRLDLAPVVVSSVTDQAEAADSLLVVLSGANGAGGNLGLDPISAAARTGAAADLGGLAGYVAKAARVDSVRAITVDSRVYRDAGASAVDEIAYAVATGVAYLRRLETDGVGAADAFRHIEFRVSATADQFLTTAALRALRRVWARVGELCGVPGPDRGARTHAVTALRMFTRDDPWVNVLRSTLATFGASVGGANAITVLPYDTVAGLPEKFSRRLARNTQIVLADEANVGRVTDPAGGSWYVEALTDELAAAAWTAFQEIEAAGGMPRAIAEGIVAARIAATRDEEAARIANRREPLTGVSMFPLTGETALTRRTRVSAPAGGLAPHRDSQVWEVLRDRASAYAAQHGSPPAVTVVALGSRRDFGAREMFVTNLLAAGGIVATTVEGAGTAVGEARHTGPVVLASSPKGYAAGAADAVAALRAAGTETIYVAGRARRELGETDVDGEIYDGMDVVAFLSGLLDRLGAPAEGAER</sequence>
<comment type="caution">
    <text evidence="8">The sequence shown here is derived from an EMBL/GenBank/DDBJ whole genome shotgun (WGS) entry which is preliminary data.</text>
</comment>
<dbReference type="SUPFAM" id="SSF51703">
    <property type="entry name" value="Cobalamin (vitamin B12)-dependent enzymes"/>
    <property type="match status" value="1"/>
</dbReference>
<evidence type="ECO:0000256" key="6">
    <source>
        <dbReference type="ARBA" id="ARBA00023285"/>
    </source>
</evidence>
<dbReference type="PANTHER" id="PTHR48101:SF4">
    <property type="entry name" value="METHYLMALONYL-COA MUTASE, MITOCHONDRIAL"/>
    <property type="match status" value="1"/>
</dbReference>